<protein>
    <submittedName>
        <fullName evidence="1">Uncharacterized protein</fullName>
    </submittedName>
</protein>
<accession>A0A1L8RJH0</accession>
<name>A0A1L8RJH0_9ENTE</name>
<organism evidence="1 2">
    <name type="scientific">Enterococcus canis</name>
    <dbReference type="NCBI Taxonomy" id="214095"/>
    <lineage>
        <taxon>Bacteria</taxon>
        <taxon>Bacillati</taxon>
        <taxon>Bacillota</taxon>
        <taxon>Bacilli</taxon>
        <taxon>Lactobacillales</taxon>
        <taxon>Enterococcaceae</taxon>
        <taxon>Enterococcus</taxon>
    </lineage>
</organism>
<reference evidence="1 2" key="1">
    <citation type="submission" date="2014-12" db="EMBL/GenBank/DDBJ databases">
        <title>Draft genome sequences of 29 type strains of Enterococci.</title>
        <authorList>
            <person name="Zhong Z."/>
            <person name="Sun Z."/>
            <person name="Liu W."/>
            <person name="Zhang W."/>
            <person name="Zhang H."/>
        </authorList>
    </citation>
    <scope>NUCLEOTIDE SEQUENCE [LARGE SCALE GENOMIC DNA]</scope>
    <source>
        <strain evidence="1 2">DSM 17029</strain>
    </source>
</reference>
<proteinExistence type="predicted"/>
<dbReference type="RefSeq" id="WP_067391516.1">
    <property type="nucleotide sequence ID" value="NZ_JXKH01000001.1"/>
</dbReference>
<dbReference type="Proteomes" id="UP000181884">
    <property type="component" value="Unassembled WGS sequence"/>
</dbReference>
<keyword evidence="2" id="KW-1185">Reference proteome</keyword>
<dbReference type="AlphaFoldDB" id="A0A1L8RJH0"/>
<evidence type="ECO:0000313" key="1">
    <source>
        <dbReference type="EMBL" id="OJG19906.1"/>
    </source>
</evidence>
<dbReference type="STRING" id="214095.RU97_GL000139"/>
<comment type="caution">
    <text evidence="1">The sequence shown here is derived from an EMBL/GenBank/DDBJ whole genome shotgun (WGS) entry which is preliminary data.</text>
</comment>
<dbReference type="EMBL" id="JXKH01000001">
    <property type="protein sequence ID" value="OJG19906.1"/>
    <property type="molecule type" value="Genomic_DNA"/>
</dbReference>
<gene>
    <name evidence="1" type="ORF">RU97_GL000139</name>
</gene>
<sequence>MFQELTETLTPQEFLAAMGETEYRGIIFADNTAQLQQNAQFLASTATLSAEKIATWQEAGFLVVAQTMDGDFIGADTERTRVIPSSLYQSDIEVYELPIVPFFQQIDQGTLHSNYIPES</sequence>
<evidence type="ECO:0000313" key="2">
    <source>
        <dbReference type="Proteomes" id="UP000181884"/>
    </source>
</evidence>